<protein>
    <submittedName>
        <fullName evidence="1">Uncharacterized protein</fullName>
    </submittedName>
</protein>
<name>A0ACC3SVP8_LIPKO</name>
<organism evidence="1 2">
    <name type="scientific">Lipomyces kononenkoae</name>
    <name type="common">Yeast</name>
    <dbReference type="NCBI Taxonomy" id="34357"/>
    <lineage>
        <taxon>Eukaryota</taxon>
        <taxon>Fungi</taxon>
        <taxon>Dikarya</taxon>
        <taxon>Ascomycota</taxon>
        <taxon>Saccharomycotina</taxon>
        <taxon>Lipomycetes</taxon>
        <taxon>Lipomycetales</taxon>
        <taxon>Lipomycetaceae</taxon>
        <taxon>Lipomyces</taxon>
    </lineage>
</organism>
<gene>
    <name evidence="1" type="ORF">V1525DRAFT_409474</name>
</gene>
<reference evidence="2" key="1">
    <citation type="journal article" date="2024" name="Front. Bioeng. Biotechnol.">
        <title>Genome-scale model development and genomic sequencing of the oleaginous clade Lipomyces.</title>
        <authorList>
            <person name="Czajka J.J."/>
            <person name="Han Y."/>
            <person name="Kim J."/>
            <person name="Mondo S.J."/>
            <person name="Hofstad B.A."/>
            <person name="Robles A."/>
            <person name="Haridas S."/>
            <person name="Riley R."/>
            <person name="LaButti K."/>
            <person name="Pangilinan J."/>
            <person name="Andreopoulos W."/>
            <person name="Lipzen A."/>
            <person name="Yan J."/>
            <person name="Wang M."/>
            <person name="Ng V."/>
            <person name="Grigoriev I.V."/>
            <person name="Spatafora J.W."/>
            <person name="Magnuson J.K."/>
            <person name="Baker S.E."/>
            <person name="Pomraning K.R."/>
        </authorList>
    </citation>
    <scope>NUCLEOTIDE SEQUENCE [LARGE SCALE GENOMIC DNA]</scope>
    <source>
        <strain evidence="2">CBS 7786</strain>
    </source>
</reference>
<accession>A0ACC3SVP8</accession>
<evidence type="ECO:0000313" key="1">
    <source>
        <dbReference type="EMBL" id="KAK9235630.1"/>
    </source>
</evidence>
<dbReference type="Proteomes" id="UP001433508">
    <property type="component" value="Unassembled WGS sequence"/>
</dbReference>
<sequence>MSSPPHRSSPEDDNYMSEPSPEDLLARFSALSAPTHEPRLREPSPDALGSIDALTDRFTKIFNRGPVSGSTHPVTSYSDESIDPRIFLASSTTSEPMMLKEEHKWKELAEVDENDFEEALRELSAKEWELSADDLAELQYLESTFVVPADAKNGDSGMMNGGYLKALADNLNSKARDENKPANIVEESLDQYARESETDDEKRLGSYKLAEKADLSDGADASEEKELDENAEYSEHHDTDPVNASTGHVAEFHSDQRDIEQQADRLVKMIASSGIRDNSLNDEGDDYKDEDEEADELVDMYVRLASDDEDDERAGDIAKQGVEGNIVDDDWNDDMIARLQNLKLPQTDLEDSPAPKVIDAADLPEVPTVILPSVTTNNNISNKLREDAELGCCMCSDDVEYRCSGCEKLDEDYLYCSKCFLLSHLSEQAGFDERSHRYKKFSL</sequence>
<evidence type="ECO:0000313" key="2">
    <source>
        <dbReference type="Proteomes" id="UP001433508"/>
    </source>
</evidence>
<comment type="caution">
    <text evidence="1">The sequence shown here is derived from an EMBL/GenBank/DDBJ whole genome shotgun (WGS) entry which is preliminary data.</text>
</comment>
<dbReference type="EMBL" id="MU971409">
    <property type="protein sequence ID" value="KAK9235630.1"/>
    <property type="molecule type" value="Genomic_DNA"/>
</dbReference>
<keyword evidence="2" id="KW-1185">Reference proteome</keyword>
<proteinExistence type="predicted"/>